<protein>
    <submittedName>
        <fullName evidence="2">Uncharacterized protein</fullName>
    </submittedName>
</protein>
<evidence type="ECO:0000313" key="2">
    <source>
        <dbReference type="EMBL" id="KAJ1203556.1"/>
    </source>
</evidence>
<name>A0AAV7VRW0_PLEWA</name>
<proteinExistence type="predicted"/>
<gene>
    <name evidence="2" type="ORF">NDU88_007341</name>
</gene>
<sequence length="78" mass="8815">MPTKGPQLPELESGDRRQKREQDQTHSLVTGRNDPDPMTRHTSSKHARKSLENRAGARPPRAPNPQQKKKQGSHPQDC</sequence>
<organism evidence="2 3">
    <name type="scientific">Pleurodeles waltl</name>
    <name type="common">Iberian ribbed newt</name>
    <dbReference type="NCBI Taxonomy" id="8319"/>
    <lineage>
        <taxon>Eukaryota</taxon>
        <taxon>Metazoa</taxon>
        <taxon>Chordata</taxon>
        <taxon>Craniata</taxon>
        <taxon>Vertebrata</taxon>
        <taxon>Euteleostomi</taxon>
        <taxon>Amphibia</taxon>
        <taxon>Batrachia</taxon>
        <taxon>Caudata</taxon>
        <taxon>Salamandroidea</taxon>
        <taxon>Salamandridae</taxon>
        <taxon>Pleurodelinae</taxon>
        <taxon>Pleurodeles</taxon>
    </lineage>
</organism>
<dbReference type="Proteomes" id="UP001066276">
    <property type="component" value="Chromosome 2_1"/>
</dbReference>
<comment type="caution">
    <text evidence="2">The sequence shown here is derived from an EMBL/GenBank/DDBJ whole genome shotgun (WGS) entry which is preliminary data.</text>
</comment>
<feature type="region of interest" description="Disordered" evidence="1">
    <location>
        <begin position="1"/>
        <end position="78"/>
    </location>
</feature>
<dbReference type="AlphaFoldDB" id="A0AAV7VRW0"/>
<feature type="compositionally biased region" description="Basic and acidic residues" evidence="1">
    <location>
        <begin position="13"/>
        <end position="24"/>
    </location>
</feature>
<accession>A0AAV7VRW0</accession>
<reference evidence="2" key="1">
    <citation type="journal article" date="2022" name="bioRxiv">
        <title>Sequencing and chromosome-scale assembly of the giantPleurodeles waltlgenome.</title>
        <authorList>
            <person name="Brown T."/>
            <person name="Elewa A."/>
            <person name="Iarovenko S."/>
            <person name="Subramanian E."/>
            <person name="Araus A.J."/>
            <person name="Petzold A."/>
            <person name="Susuki M."/>
            <person name="Suzuki K.-i.T."/>
            <person name="Hayashi T."/>
            <person name="Toyoda A."/>
            <person name="Oliveira C."/>
            <person name="Osipova E."/>
            <person name="Leigh N.D."/>
            <person name="Simon A."/>
            <person name="Yun M.H."/>
        </authorList>
    </citation>
    <scope>NUCLEOTIDE SEQUENCE</scope>
    <source>
        <strain evidence="2">20211129_DDA</strain>
        <tissue evidence="2">Liver</tissue>
    </source>
</reference>
<dbReference type="EMBL" id="JANPWB010000003">
    <property type="protein sequence ID" value="KAJ1203556.1"/>
    <property type="molecule type" value="Genomic_DNA"/>
</dbReference>
<evidence type="ECO:0000256" key="1">
    <source>
        <dbReference type="SAM" id="MobiDB-lite"/>
    </source>
</evidence>
<keyword evidence="3" id="KW-1185">Reference proteome</keyword>
<evidence type="ECO:0000313" key="3">
    <source>
        <dbReference type="Proteomes" id="UP001066276"/>
    </source>
</evidence>